<gene>
    <name evidence="1" type="ORF">K1T71_011414</name>
</gene>
<evidence type="ECO:0000313" key="2">
    <source>
        <dbReference type="Proteomes" id="UP000824533"/>
    </source>
</evidence>
<reference evidence="1 2" key="1">
    <citation type="journal article" date="2021" name="Front. Genet.">
        <title>Chromosome-Level Genome Assembly Reveals Significant Gene Expansion in the Toll and IMD Signaling Pathways of Dendrolimus kikuchii.</title>
        <authorList>
            <person name="Zhou J."/>
            <person name="Wu P."/>
            <person name="Xiong Z."/>
            <person name="Liu N."/>
            <person name="Zhao N."/>
            <person name="Ji M."/>
            <person name="Qiu Y."/>
            <person name="Yang B."/>
        </authorList>
    </citation>
    <scope>NUCLEOTIDE SEQUENCE [LARGE SCALE GENOMIC DNA]</scope>
    <source>
        <strain evidence="1">Ann1</strain>
    </source>
</reference>
<protein>
    <submittedName>
        <fullName evidence="1">Uncharacterized protein</fullName>
    </submittedName>
</protein>
<organism evidence="1 2">
    <name type="scientific">Dendrolimus kikuchii</name>
    <dbReference type="NCBI Taxonomy" id="765133"/>
    <lineage>
        <taxon>Eukaryota</taxon>
        <taxon>Metazoa</taxon>
        <taxon>Ecdysozoa</taxon>
        <taxon>Arthropoda</taxon>
        <taxon>Hexapoda</taxon>
        <taxon>Insecta</taxon>
        <taxon>Pterygota</taxon>
        <taxon>Neoptera</taxon>
        <taxon>Endopterygota</taxon>
        <taxon>Lepidoptera</taxon>
        <taxon>Glossata</taxon>
        <taxon>Ditrysia</taxon>
        <taxon>Bombycoidea</taxon>
        <taxon>Lasiocampidae</taxon>
        <taxon>Dendrolimus</taxon>
    </lineage>
</organism>
<comment type="caution">
    <text evidence="1">The sequence shown here is derived from an EMBL/GenBank/DDBJ whole genome shotgun (WGS) entry which is preliminary data.</text>
</comment>
<proteinExistence type="predicted"/>
<sequence>MDIRNFALLLNFALPFNLVLCIYDTDAVSDNVGIYGGHEISITEAPYMASLRLGGKKHFCGASIIHEKFILIAAHCIAPQRYYTVSVGTDDVNGGKIYEVDKIIIHEKYDKQTYDYDACIIKLNGTLEFGDSVNKIELAEKPPISGRIVEVTGWGKTSYGSLSQRLLQVSIPIVASRVCKQIYLRFQYVITPRMFCAGDIGMDACESDSGGPLTFKNEQIGIVSFGLGICGVKPGVYTKLEPLKSWIFNTIETNL</sequence>
<accession>A0ACC1CNQ4</accession>
<name>A0ACC1CNQ4_9NEOP</name>
<dbReference type="EMBL" id="CM034406">
    <property type="protein sequence ID" value="KAJ0173238.1"/>
    <property type="molecule type" value="Genomic_DNA"/>
</dbReference>
<keyword evidence="2" id="KW-1185">Reference proteome</keyword>
<evidence type="ECO:0000313" key="1">
    <source>
        <dbReference type="EMBL" id="KAJ0173238.1"/>
    </source>
</evidence>
<dbReference type="Proteomes" id="UP000824533">
    <property type="component" value="Linkage Group LG20"/>
</dbReference>